<sequence>MTEYSPSWPPLAEPAGSHHFLLAGPLAALSSADVERLAPTLPPPDHRTLTAIQPTTLRLNAGTFTSSSPGRGGQPFPPVAVEQQAQGALLTCSCPAPGGALCEHQALVLLSILQRKELRVFFDAAPRHELLRAAARDYGLSHATDLDAHFELTYNRPQVLISPRQAGLFAVTAASTQELVSQLLPEAGGAVAAAGSRRIVVLGRHKYYGHLTVQLAEAGLTAAGKVKNPVTVLNPLDRLGTSDNLAELRFYSGLARFQHNYDEQRSTATLQALRAIVDNPENLPFFAHNPSVSDKLTGPALTPLTLRCAPTDLHLHVSERAEFYEVTGRLLLHDQPVDLTTAPIRFEYFVAFNKALYLLEDLAVWRVIHFFQRRNNTLLIHQSKFREFQQQVLANLEDKLRVSYSFVRPATSEQRVSNGFDQAPEKLLYLSDHRAGGVEVLPVMRYGTREVPVLSKRQLLGHDELGRPFALERDTAAEASFLAALLRQYPAWQEQLHQGAFDAPRAAFLDEEWVLTAFEDWQHAGITILGFKQLKDNTLNPHRARISVRVTGETNWFDTRLNVRFGQQKASLRQVQQAIRNRRHYVRLDDGTRGLLPREWVEKFAEYFAAGEVEEDRIRTPSVNFRLIRELYDPAALDEAARTRLATYEAAVADFTGIAPVPAPAGLQATLREYQQQGLNWLNFLDSFHFGGCLADDMGLGKTLQVLAFLLHQRQQVPRRPASLVVVPTSLVFNWRAEVEKFAPALRVHVLQGSLRRAEAAQFDAHDIVLTTYNTMVSDIRELRGYEFNYVFLDEAQAIKNPESQRYKAARLLQARNRVVLTGTPLENNTLDIYGLLSFACPGLLGSLKHFKDVYAGPIDKFKDERRARELQQRISPFVLRRTKGQVARELPDKTEMVLYCEMGAEQRRVYEACKKEYHDLLLGIHEDAPRKESIHILQGLTKLRQICNSPALLPDEADYGRASSKLDVLLEEVRSKAPQHKILIFSQFVTMLDLIRDELQAHDIPFAYLTGQTKNRAATVARFQMDDSVRVFLISLKAGGTGLNLTEADYVYLVDPWWNPAVENQAIDRSHRLGQDKKVVAVRLICPDTIEEKIMKLQDAKRELAHELIHTDATLIKTLSRDELRELFR</sequence>
<dbReference type="OrthoDB" id="9760715at2"/>
<dbReference type="Pfam" id="PF00271">
    <property type="entry name" value="Helicase_C"/>
    <property type="match status" value="1"/>
</dbReference>
<proteinExistence type="predicted"/>
<dbReference type="GO" id="GO:0008270">
    <property type="term" value="F:zinc ion binding"/>
    <property type="evidence" value="ECO:0007669"/>
    <property type="project" value="UniProtKB-KW"/>
</dbReference>
<feature type="domain" description="SWIM-type" evidence="3">
    <location>
        <begin position="77"/>
        <end position="113"/>
    </location>
</feature>
<dbReference type="PANTHER" id="PTHR10799">
    <property type="entry name" value="SNF2/RAD54 HELICASE FAMILY"/>
    <property type="match status" value="1"/>
</dbReference>
<evidence type="ECO:0000313" key="6">
    <source>
        <dbReference type="EMBL" id="PJJ59530.1"/>
    </source>
</evidence>
<dbReference type="RefSeq" id="WP_100335246.1">
    <property type="nucleotide sequence ID" value="NZ_PGFA01000001.1"/>
</dbReference>
<dbReference type="InterPro" id="IPR001650">
    <property type="entry name" value="Helicase_C-like"/>
</dbReference>
<keyword evidence="2" id="KW-0863">Zinc-finger</keyword>
<name>A0A2M9BNP6_9BACT</name>
<gene>
    <name evidence="6" type="ORF">CLV45_0949</name>
</gene>
<dbReference type="Gene3D" id="3.40.50.300">
    <property type="entry name" value="P-loop containing nucleotide triphosphate hydrolases"/>
    <property type="match status" value="1"/>
</dbReference>
<keyword evidence="7" id="KW-1185">Reference proteome</keyword>
<dbReference type="AlphaFoldDB" id="A0A2M9BNP6"/>
<dbReference type="CDD" id="cd18012">
    <property type="entry name" value="DEXQc_arch_SWI2_SNF2"/>
    <property type="match status" value="1"/>
</dbReference>
<dbReference type="InterPro" id="IPR000330">
    <property type="entry name" value="SNF2_N"/>
</dbReference>
<dbReference type="GO" id="GO:0016787">
    <property type="term" value="F:hydrolase activity"/>
    <property type="evidence" value="ECO:0007669"/>
    <property type="project" value="UniProtKB-KW"/>
</dbReference>
<dbReference type="Pfam" id="PF00176">
    <property type="entry name" value="SNF2-rel_dom"/>
    <property type="match status" value="1"/>
</dbReference>
<keyword evidence="2" id="KW-0862">Zinc</keyword>
<dbReference type="SMART" id="SM00487">
    <property type="entry name" value="DEXDc"/>
    <property type="match status" value="1"/>
</dbReference>
<accession>A0A2M9BNP6</accession>
<dbReference type="GO" id="GO:0005524">
    <property type="term" value="F:ATP binding"/>
    <property type="evidence" value="ECO:0007669"/>
    <property type="project" value="InterPro"/>
</dbReference>
<evidence type="ECO:0000256" key="2">
    <source>
        <dbReference type="PROSITE-ProRule" id="PRU00325"/>
    </source>
</evidence>
<evidence type="ECO:0000259" key="4">
    <source>
        <dbReference type="PROSITE" id="PS51192"/>
    </source>
</evidence>
<dbReference type="PROSITE" id="PS51194">
    <property type="entry name" value="HELICASE_CTER"/>
    <property type="match status" value="1"/>
</dbReference>
<dbReference type="SMART" id="SM00490">
    <property type="entry name" value="HELICc"/>
    <property type="match status" value="1"/>
</dbReference>
<dbReference type="SUPFAM" id="SSF52540">
    <property type="entry name" value="P-loop containing nucleoside triphosphate hydrolases"/>
    <property type="match status" value="2"/>
</dbReference>
<feature type="domain" description="Helicase ATP-binding" evidence="4">
    <location>
        <begin position="683"/>
        <end position="843"/>
    </location>
</feature>
<evidence type="ECO:0000259" key="3">
    <source>
        <dbReference type="PROSITE" id="PS50966"/>
    </source>
</evidence>
<dbReference type="InterPro" id="IPR038718">
    <property type="entry name" value="SNF2-like_sf"/>
</dbReference>
<protein>
    <submittedName>
        <fullName evidence="6">SNF2 helicase associated protein</fullName>
    </submittedName>
</protein>
<dbReference type="InterPro" id="IPR007527">
    <property type="entry name" value="Znf_SWIM"/>
</dbReference>
<feature type="domain" description="Helicase C-terminal" evidence="5">
    <location>
        <begin position="966"/>
        <end position="1121"/>
    </location>
</feature>
<dbReference type="InterPro" id="IPR027417">
    <property type="entry name" value="P-loop_NTPase"/>
</dbReference>
<dbReference type="Gene3D" id="3.40.50.10810">
    <property type="entry name" value="Tandem AAA-ATPase domain"/>
    <property type="match status" value="1"/>
</dbReference>
<organism evidence="6 7">
    <name type="scientific">Hymenobacter chitinivorans DSM 11115</name>
    <dbReference type="NCBI Taxonomy" id="1121954"/>
    <lineage>
        <taxon>Bacteria</taxon>
        <taxon>Pseudomonadati</taxon>
        <taxon>Bacteroidota</taxon>
        <taxon>Cytophagia</taxon>
        <taxon>Cytophagales</taxon>
        <taxon>Hymenobacteraceae</taxon>
        <taxon>Hymenobacter</taxon>
    </lineage>
</organism>
<evidence type="ECO:0000256" key="1">
    <source>
        <dbReference type="ARBA" id="ARBA00022801"/>
    </source>
</evidence>
<keyword evidence="2" id="KW-0479">Metal-binding</keyword>
<dbReference type="InterPro" id="IPR014001">
    <property type="entry name" value="Helicase_ATP-bd"/>
</dbReference>
<keyword evidence="1" id="KW-0378">Hydrolase</keyword>
<evidence type="ECO:0000313" key="7">
    <source>
        <dbReference type="Proteomes" id="UP000228535"/>
    </source>
</evidence>
<comment type="caution">
    <text evidence="6">The sequence shown here is derived from an EMBL/GenBank/DDBJ whole genome shotgun (WGS) entry which is preliminary data.</text>
</comment>
<dbReference type="InterPro" id="IPR049730">
    <property type="entry name" value="SNF2/RAD54-like_C"/>
</dbReference>
<dbReference type="CDD" id="cd18793">
    <property type="entry name" value="SF2_C_SNF"/>
    <property type="match status" value="1"/>
</dbReference>
<reference evidence="6 7" key="1">
    <citation type="submission" date="2017-11" db="EMBL/GenBank/DDBJ databases">
        <title>Genomic Encyclopedia of Archaeal and Bacterial Type Strains, Phase II (KMG-II): From Individual Species to Whole Genera.</title>
        <authorList>
            <person name="Goeker M."/>
        </authorList>
    </citation>
    <scope>NUCLEOTIDE SEQUENCE [LARGE SCALE GENOMIC DNA]</scope>
    <source>
        <strain evidence="6 7">DSM 11115</strain>
    </source>
</reference>
<dbReference type="PROSITE" id="PS51192">
    <property type="entry name" value="HELICASE_ATP_BIND_1"/>
    <property type="match status" value="1"/>
</dbReference>
<dbReference type="PROSITE" id="PS50966">
    <property type="entry name" value="ZF_SWIM"/>
    <property type="match status" value="1"/>
</dbReference>
<dbReference type="Proteomes" id="UP000228535">
    <property type="component" value="Unassembled WGS sequence"/>
</dbReference>
<dbReference type="EMBL" id="PGFA01000001">
    <property type="protein sequence ID" value="PJJ59530.1"/>
    <property type="molecule type" value="Genomic_DNA"/>
</dbReference>
<evidence type="ECO:0000259" key="5">
    <source>
        <dbReference type="PROSITE" id="PS51194"/>
    </source>
</evidence>